<evidence type="ECO:0000259" key="6">
    <source>
        <dbReference type="PROSITE" id="PS51006"/>
    </source>
</evidence>
<feature type="transmembrane region" description="Helical" evidence="5">
    <location>
        <begin position="172"/>
        <end position="190"/>
    </location>
</feature>
<evidence type="ECO:0000256" key="5">
    <source>
        <dbReference type="SAM" id="Phobius"/>
    </source>
</evidence>
<dbReference type="InterPro" id="IPR030374">
    <property type="entry name" value="PABS"/>
</dbReference>
<dbReference type="InterPro" id="IPR029063">
    <property type="entry name" value="SAM-dependent_MTases_sf"/>
</dbReference>
<dbReference type="CDD" id="cd02440">
    <property type="entry name" value="AdoMet_MTases"/>
    <property type="match status" value="1"/>
</dbReference>
<dbReference type="EMBL" id="PFOB01000044">
    <property type="protein sequence ID" value="PIZ62795.1"/>
    <property type="molecule type" value="Genomic_DNA"/>
</dbReference>
<accession>A0A2M7TYF0</accession>
<organism evidence="7 8">
    <name type="scientific">Candidatus Roizmanbacteria bacterium CG_4_10_14_0_2_um_filter_39_13</name>
    <dbReference type="NCBI Taxonomy" id="1974825"/>
    <lineage>
        <taxon>Bacteria</taxon>
        <taxon>Candidatus Roizmaniibacteriota</taxon>
    </lineage>
</organism>
<evidence type="ECO:0000313" key="7">
    <source>
        <dbReference type="EMBL" id="PIZ62795.1"/>
    </source>
</evidence>
<feature type="active site" description="Proton acceptor" evidence="4">
    <location>
        <position position="362"/>
    </location>
</feature>
<dbReference type="SUPFAM" id="SSF53335">
    <property type="entry name" value="S-adenosyl-L-methionine-dependent methyltransferases"/>
    <property type="match status" value="1"/>
</dbReference>
<feature type="transmembrane region" description="Helical" evidence="5">
    <location>
        <begin position="104"/>
        <end position="124"/>
    </location>
</feature>
<dbReference type="PANTHER" id="PTHR43317">
    <property type="entry name" value="THERMOSPERMINE SYNTHASE ACAULIS5"/>
    <property type="match status" value="1"/>
</dbReference>
<evidence type="ECO:0000256" key="1">
    <source>
        <dbReference type="ARBA" id="ARBA00007867"/>
    </source>
</evidence>
<feature type="transmembrane region" description="Helical" evidence="5">
    <location>
        <begin position="5"/>
        <end position="24"/>
    </location>
</feature>
<feature type="domain" description="PABS" evidence="6">
    <location>
        <begin position="288"/>
        <end position="444"/>
    </location>
</feature>
<feature type="transmembrane region" description="Helical" evidence="5">
    <location>
        <begin position="145"/>
        <end position="166"/>
    </location>
</feature>
<feature type="transmembrane region" description="Helical" evidence="5">
    <location>
        <begin position="195"/>
        <end position="212"/>
    </location>
</feature>
<dbReference type="Gene3D" id="3.40.50.150">
    <property type="entry name" value="Vaccinia Virus protein VP39"/>
    <property type="match status" value="1"/>
</dbReference>
<gene>
    <name evidence="7" type="ORF">COY16_03460</name>
</gene>
<evidence type="ECO:0000256" key="3">
    <source>
        <dbReference type="ARBA" id="ARBA00023115"/>
    </source>
</evidence>
<evidence type="ECO:0000256" key="2">
    <source>
        <dbReference type="ARBA" id="ARBA00022679"/>
    </source>
</evidence>
<feature type="transmembrane region" description="Helical" evidence="5">
    <location>
        <begin position="36"/>
        <end position="57"/>
    </location>
</feature>
<dbReference type="NCBIfam" id="NF037959">
    <property type="entry name" value="MFS_SpdSyn"/>
    <property type="match status" value="1"/>
</dbReference>
<dbReference type="Pfam" id="PF01564">
    <property type="entry name" value="Spermine_synth"/>
    <property type="match status" value="1"/>
</dbReference>
<dbReference type="PANTHER" id="PTHR43317:SF1">
    <property type="entry name" value="THERMOSPERMINE SYNTHASE ACAULIS5"/>
    <property type="match status" value="1"/>
</dbReference>
<dbReference type="Proteomes" id="UP000228503">
    <property type="component" value="Unassembled WGS sequence"/>
</dbReference>
<proteinExistence type="inferred from homology"/>
<feature type="transmembrane region" description="Helical" evidence="5">
    <location>
        <begin position="69"/>
        <end position="88"/>
    </location>
</feature>
<dbReference type="AlphaFoldDB" id="A0A2M7TYF0"/>
<keyword evidence="5" id="KW-1133">Transmembrane helix</keyword>
<keyword evidence="5" id="KW-0812">Transmembrane</keyword>
<evidence type="ECO:0000313" key="8">
    <source>
        <dbReference type="Proteomes" id="UP000228503"/>
    </source>
</evidence>
<dbReference type="GO" id="GO:0010487">
    <property type="term" value="F:thermospermine synthase activity"/>
    <property type="evidence" value="ECO:0007669"/>
    <property type="project" value="TreeGrafter"/>
</dbReference>
<comment type="caution">
    <text evidence="7">The sequence shown here is derived from an EMBL/GenBank/DDBJ whole genome shotgun (WGS) entry which is preliminary data.</text>
</comment>
<dbReference type="PROSITE" id="PS51006">
    <property type="entry name" value="PABS_2"/>
    <property type="match status" value="1"/>
</dbReference>
<name>A0A2M7TYF0_9BACT</name>
<sequence length="492" mass="54953">MKKIIVYITVFIAGMLTMILEFSGTRVIAPYFGSSLYTWTSMIGIILGSLSIGYWIGGKLADKKPTAAILSYVLLINALSCFLLSLFADKLLTFLLDTGIRTDIGALISTILLFSIPSILFGVVSPYSVKLQLNSLKSSGRTVGNLYAVATIGSIVGTFLSGYYLLSTFESTHLILGISVILLVNALILAPRQFLALKLSGIGIIFLLGTLIQPTHYRFSTHQFSEIVPSSYNDYYILEDAQEDRTMRFLLTDFRSTQSGYTVGDNSQLFGSFAKFFTLPACFGVNDHILMIGGGGYSYPKYFLETFPKHKIDVVEIDPKLTQIAEDHFELDRKNPNLKIINEDGRVFLNQNSKKYSSIIIDAFDTDIIPFQLNTQEAFQKMYNAIATNGLLIINIHSSFDTNQITLLDAEFKTLRTVFSKVEIYQVNPSHEYSEKQGFIIVGYKGYPKVETNCLVSDEGLFENKIEHQEKAGVPIFTDSFAPVEYYLMKGN</sequence>
<comment type="similarity">
    <text evidence="1">Belongs to the spermidine/spermine synthase family.</text>
</comment>
<keyword evidence="2 4" id="KW-0808">Transferase</keyword>
<keyword evidence="5" id="KW-0472">Membrane</keyword>
<protein>
    <recommendedName>
        <fullName evidence="6">PABS domain-containing protein</fullName>
    </recommendedName>
</protein>
<reference evidence="8" key="1">
    <citation type="submission" date="2017-09" db="EMBL/GenBank/DDBJ databases">
        <title>Depth-based differentiation of microbial function through sediment-hosted aquifers and enrichment of novel symbionts in the deep terrestrial subsurface.</title>
        <authorList>
            <person name="Probst A.J."/>
            <person name="Ladd B."/>
            <person name="Jarett J.K."/>
            <person name="Geller-Mcgrath D.E."/>
            <person name="Sieber C.M.K."/>
            <person name="Emerson J.B."/>
            <person name="Anantharaman K."/>
            <person name="Thomas B.C."/>
            <person name="Malmstrom R."/>
            <person name="Stieglmeier M."/>
            <person name="Klingl A."/>
            <person name="Woyke T."/>
            <person name="Ryan C.M."/>
            <person name="Banfield J.F."/>
        </authorList>
    </citation>
    <scope>NUCLEOTIDE SEQUENCE [LARGE SCALE GENOMIC DNA]</scope>
</reference>
<keyword evidence="3 4" id="KW-0620">Polyamine biosynthesis</keyword>
<evidence type="ECO:0000256" key="4">
    <source>
        <dbReference type="PROSITE-ProRule" id="PRU00354"/>
    </source>
</evidence>
<dbReference type="GO" id="GO:0006596">
    <property type="term" value="P:polyamine biosynthetic process"/>
    <property type="evidence" value="ECO:0007669"/>
    <property type="project" value="UniProtKB-UniRule"/>
</dbReference>